<evidence type="ECO:0000256" key="1">
    <source>
        <dbReference type="SAM" id="MobiDB-lite"/>
    </source>
</evidence>
<organism evidence="2 3">
    <name type="scientific">Punica granatum</name>
    <name type="common">Pomegranate</name>
    <dbReference type="NCBI Taxonomy" id="22663"/>
    <lineage>
        <taxon>Eukaryota</taxon>
        <taxon>Viridiplantae</taxon>
        <taxon>Streptophyta</taxon>
        <taxon>Embryophyta</taxon>
        <taxon>Tracheophyta</taxon>
        <taxon>Spermatophyta</taxon>
        <taxon>Magnoliopsida</taxon>
        <taxon>eudicotyledons</taxon>
        <taxon>Gunneridae</taxon>
        <taxon>Pentapetalae</taxon>
        <taxon>rosids</taxon>
        <taxon>malvids</taxon>
        <taxon>Myrtales</taxon>
        <taxon>Lythraceae</taxon>
        <taxon>Punica</taxon>
    </lineage>
</organism>
<accession>A0A2I0KKL6</accession>
<evidence type="ECO:0000313" key="2">
    <source>
        <dbReference type="EMBL" id="PKI69058.1"/>
    </source>
</evidence>
<dbReference type="Proteomes" id="UP000233551">
    <property type="component" value="Unassembled WGS sequence"/>
</dbReference>
<reference evidence="2 3" key="1">
    <citation type="submission" date="2017-11" db="EMBL/GenBank/DDBJ databases">
        <title>De-novo sequencing of pomegranate (Punica granatum L.) genome.</title>
        <authorList>
            <person name="Akparov Z."/>
            <person name="Amiraslanov A."/>
            <person name="Hajiyeva S."/>
            <person name="Abbasov M."/>
            <person name="Kaur K."/>
            <person name="Hamwieh A."/>
            <person name="Solovyev V."/>
            <person name="Salamov A."/>
            <person name="Braich B."/>
            <person name="Kosarev P."/>
            <person name="Mahmoud A."/>
            <person name="Hajiyev E."/>
            <person name="Babayeva S."/>
            <person name="Izzatullayeva V."/>
            <person name="Mammadov A."/>
            <person name="Mammadov A."/>
            <person name="Sharifova S."/>
            <person name="Ojaghi J."/>
            <person name="Eynullazada K."/>
            <person name="Bayramov B."/>
            <person name="Abdulazimova A."/>
            <person name="Shahmuradov I."/>
        </authorList>
    </citation>
    <scope>NUCLEOTIDE SEQUENCE [LARGE SCALE GENOMIC DNA]</scope>
    <source>
        <strain evidence="3">cv. AG2017</strain>
        <tissue evidence="2">Leaf</tissue>
    </source>
</reference>
<evidence type="ECO:0000313" key="3">
    <source>
        <dbReference type="Proteomes" id="UP000233551"/>
    </source>
</evidence>
<name>A0A2I0KKL6_PUNGR</name>
<comment type="caution">
    <text evidence="2">The sequence shown here is derived from an EMBL/GenBank/DDBJ whole genome shotgun (WGS) entry which is preliminary data.</text>
</comment>
<sequence length="339" mass="39295">MASILCHVMTKTMSFCFQKAQKRKRHRATLSYRPKNANDGVSVLPATQKWLRLAAAPADLETTSAWQLAIVFSACSSFRERNPNFRKIPKFNQPYSRKFSKGEIEDDFAFIQTMLEENDRSDGVKTGSDGTEDETYEPRSNEYEENEDDDEEFLVEAFDFVNKNEVSKIVVRTKRDDIVIPEFDYQRHINEEYQVLRGSDDEDNGMTLADFAQAPFGEVHLKLEMVFPTLKLFKDVVKDYDIYLRRVVKFKTNGKIRCSVACVVEHCEWKTLCSWAEHVGGYQIKTFYPTHTCSRVLKNPLVDRKWVGRKLVDAMRSYPNITAKDAAKFMAYNYQVQLA</sequence>
<dbReference type="EMBL" id="PGOL01000523">
    <property type="protein sequence ID" value="PKI69058.1"/>
    <property type="molecule type" value="Genomic_DNA"/>
</dbReference>
<protein>
    <submittedName>
        <fullName evidence="2">Uncharacterized protein</fullName>
    </submittedName>
</protein>
<proteinExistence type="predicted"/>
<dbReference type="AlphaFoldDB" id="A0A2I0KKL6"/>
<feature type="region of interest" description="Disordered" evidence="1">
    <location>
        <begin position="119"/>
        <end position="148"/>
    </location>
</feature>
<keyword evidence="3" id="KW-1185">Reference proteome</keyword>
<gene>
    <name evidence="2" type="ORF">CRG98_010527</name>
</gene>